<dbReference type="SMART" id="SM00222">
    <property type="entry name" value="Sec7"/>
    <property type="match status" value="1"/>
</dbReference>
<dbReference type="InterPro" id="IPR001849">
    <property type="entry name" value="PH_domain"/>
</dbReference>
<accession>A0A9N8VE44</accession>
<evidence type="ECO:0000259" key="4">
    <source>
        <dbReference type="PROSITE" id="PS50190"/>
    </source>
</evidence>
<evidence type="ECO:0000256" key="2">
    <source>
        <dbReference type="SAM" id="MobiDB-lite"/>
    </source>
</evidence>
<protein>
    <submittedName>
        <fullName evidence="5">10759_t:CDS:1</fullName>
    </submittedName>
</protein>
<keyword evidence="6" id="KW-1185">Reference proteome</keyword>
<gene>
    <name evidence="5" type="ORF">FCALED_LOCUS985</name>
</gene>
<evidence type="ECO:0000313" key="5">
    <source>
        <dbReference type="EMBL" id="CAG8447222.1"/>
    </source>
</evidence>
<dbReference type="FunFam" id="1.10.1000.11:FF:000002">
    <property type="entry name" value="Cytohesin 1"/>
    <property type="match status" value="1"/>
</dbReference>
<dbReference type="SMART" id="SM00233">
    <property type="entry name" value="PH"/>
    <property type="match status" value="1"/>
</dbReference>
<keyword evidence="1" id="KW-0175">Coiled coil</keyword>
<dbReference type="InterPro" id="IPR011993">
    <property type="entry name" value="PH-like_dom_sf"/>
</dbReference>
<dbReference type="Gene3D" id="1.10.1000.11">
    <property type="entry name" value="Arf Nucleotide-binding Site Opener,domain 2"/>
    <property type="match status" value="1"/>
</dbReference>
<feature type="compositionally biased region" description="Low complexity" evidence="2">
    <location>
        <begin position="37"/>
        <end position="48"/>
    </location>
</feature>
<organism evidence="5 6">
    <name type="scientific">Funneliformis caledonium</name>
    <dbReference type="NCBI Taxonomy" id="1117310"/>
    <lineage>
        <taxon>Eukaryota</taxon>
        <taxon>Fungi</taxon>
        <taxon>Fungi incertae sedis</taxon>
        <taxon>Mucoromycota</taxon>
        <taxon>Glomeromycotina</taxon>
        <taxon>Glomeromycetes</taxon>
        <taxon>Glomerales</taxon>
        <taxon>Glomeraceae</taxon>
        <taxon>Funneliformis</taxon>
    </lineage>
</organism>
<dbReference type="GO" id="GO:0032012">
    <property type="term" value="P:regulation of ARF protein signal transduction"/>
    <property type="evidence" value="ECO:0007669"/>
    <property type="project" value="InterPro"/>
</dbReference>
<dbReference type="Pfam" id="PF15410">
    <property type="entry name" value="PH_9"/>
    <property type="match status" value="1"/>
</dbReference>
<feature type="compositionally biased region" description="Low complexity" evidence="2">
    <location>
        <begin position="61"/>
        <end position="71"/>
    </location>
</feature>
<dbReference type="InterPro" id="IPR023394">
    <property type="entry name" value="Sec7_C_sf"/>
</dbReference>
<sequence>MNILNSQPQEVFYLDIKKNVKQLSRSKSTNPPTKKGSNNSLIRRNSSNDTILGQQNLPDMNPSNNDSNDSEIPSITIVSYESSCDTSKDETEIITPSISIPPDNEISSENSNPVYLNDDVKSQRRHIRSGSAPNVHTLLFKEQTDDLKYKKNTIPSASSMVHLPDSRRDTVFLNNSYKETPQQYLDKLRDTLSKSELATLLTKSKDVFHETVLRTYMETFDFTRDPVDIALRKFLMDCHLPKETQQIDRVMEAFAKRYHECNPDLFPSSDTAYVLAFSMLMLHTDAFNKSVKRKMTKEEFVKNTKIDGIPPEILEILYDNITFTRFIYADDDVDVNGQTMLSSSHKSRHSIIFGLLDRSSCFKNDPYFVIKHKIRTDYTPSIEHIVPSENPFSYKGTLPEFDTVGIHRAFTTAHTIRITGVRTQRNSETFNQISSSIHPLGDDEGSFLLKITKAGKLSRKVDLSEGKKSGVIRSWSQYGMILSGSQIMMFKDDDWFNSKISDLKDPSKSTILPTLKPDMILMTSDSVALHDKSYTKYKHVFRLVCPKGNQYLFQAENEVEMNDWITKINYAATFKTVGLKMRHTRSSSLNHNKSLSTESGTPKRHTFLQSFFNYQQSCNDDNKINDAHSRAEVLKAKIEELEGKIKMLRSQFETDIRFRNNLIIMIPYKAITRDRMIQVATELGKRIRATSLELSRLDCYNEILEKDLYSTTIGDNFYWQNGSINNNHGHNRLSHIVTSRKKHHRRSKTHSKYYTSAASDDDVNIKVRPVTFGSFHHE</sequence>
<feature type="domain" description="SEC7" evidence="4">
    <location>
        <begin position="116"/>
        <end position="324"/>
    </location>
</feature>
<evidence type="ECO:0000256" key="1">
    <source>
        <dbReference type="SAM" id="Coils"/>
    </source>
</evidence>
<dbReference type="InterPro" id="IPR000904">
    <property type="entry name" value="Sec7_dom"/>
</dbReference>
<dbReference type="Gene3D" id="2.30.29.30">
    <property type="entry name" value="Pleckstrin-homology domain (PH domain)/Phosphotyrosine-binding domain (PTB)"/>
    <property type="match status" value="1"/>
</dbReference>
<dbReference type="OrthoDB" id="430364at2759"/>
<dbReference type="AlphaFoldDB" id="A0A9N8VE44"/>
<comment type="caution">
    <text evidence="5">The sequence shown here is derived from an EMBL/GenBank/DDBJ whole genome shotgun (WGS) entry which is preliminary data.</text>
</comment>
<dbReference type="CDD" id="cd00171">
    <property type="entry name" value="Sec7"/>
    <property type="match status" value="1"/>
</dbReference>
<feature type="compositionally biased region" description="Polar residues" evidence="2">
    <location>
        <begin position="49"/>
        <end position="58"/>
    </location>
</feature>
<evidence type="ECO:0000313" key="6">
    <source>
        <dbReference type="Proteomes" id="UP000789570"/>
    </source>
</evidence>
<name>A0A9N8VE44_9GLOM</name>
<dbReference type="Pfam" id="PF01369">
    <property type="entry name" value="Sec7"/>
    <property type="match status" value="1"/>
</dbReference>
<dbReference type="PROSITE" id="PS50190">
    <property type="entry name" value="SEC7"/>
    <property type="match status" value="1"/>
</dbReference>
<dbReference type="SUPFAM" id="SSF50729">
    <property type="entry name" value="PH domain-like"/>
    <property type="match status" value="1"/>
</dbReference>
<dbReference type="PANTHER" id="PTHR10663">
    <property type="entry name" value="GUANYL-NUCLEOTIDE EXCHANGE FACTOR"/>
    <property type="match status" value="1"/>
</dbReference>
<dbReference type="SUPFAM" id="SSF48425">
    <property type="entry name" value="Sec7 domain"/>
    <property type="match status" value="1"/>
</dbReference>
<dbReference type="Proteomes" id="UP000789570">
    <property type="component" value="Unassembled WGS sequence"/>
</dbReference>
<dbReference type="EMBL" id="CAJVPQ010000114">
    <property type="protein sequence ID" value="CAG8447222.1"/>
    <property type="molecule type" value="Genomic_DNA"/>
</dbReference>
<reference evidence="5" key="1">
    <citation type="submission" date="2021-06" db="EMBL/GenBank/DDBJ databases">
        <authorList>
            <person name="Kallberg Y."/>
            <person name="Tangrot J."/>
            <person name="Rosling A."/>
        </authorList>
    </citation>
    <scope>NUCLEOTIDE SEQUENCE</scope>
    <source>
        <strain evidence="5">UK204</strain>
    </source>
</reference>
<dbReference type="InterPro" id="IPR041681">
    <property type="entry name" value="PH_9"/>
</dbReference>
<feature type="coiled-coil region" evidence="1">
    <location>
        <begin position="624"/>
        <end position="651"/>
    </location>
</feature>
<dbReference type="GO" id="GO:0005085">
    <property type="term" value="F:guanyl-nucleotide exchange factor activity"/>
    <property type="evidence" value="ECO:0007669"/>
    <property type="project" value="InterPro"/>
</dbReference>
<feature type="region of interest" description="Disordered" evidence="2">
    <location>
        <begin position="23"/>
        <end position="71"/>
    </location>
</feature>
<evidence type="ECO:0000259" key="3">
    <source>
        <dbReference type="PROSITE" id="PS50003"/>
    </source>
</evidence>
<dbReference type="InterPro" id="IPR035999">
    <property type="entry name" value="Sec7_dom_sf"/>
</dbReference>
<feature type="compositionally biased region" description="Polar residues" evidence="2">
    <location>
        <begin position="23"/>
        <end position="36"/>
    </location>
</feature>
<feature type="domain" description="PH" evidence="3">
    <location>
        <begin position="450"/>
        <end position="573"/>
    </location>
</feature>
<dbReference type="PROSITE" id="PS50003">
    <property type="entry name" value="PH_DOMAIN"/>
    <property type="match status" value="1"/>
</dbReference>
<dbReference type="PANTHER" id="PTHR10663:SF405">
    <property type="entry name" value="ARF GUANINE NUCLEOTIDE EXCHANGE FACTOR SYT1"/>
    <property type="match status" value="1"/>
</dbReference>
<proteinExistence type="predicted"/>